<dbReference type="InterPro" id="IPR017195">
    <property type="entry name" value="ABC_thiamin-permease_prd"/>
</dbReference>
<proteinExistence type="predicted"/>
<evidence type="ECO:0000313" key="3">
    <source>
        <dbReference type="Proteomes" id="UP001251870"/>
    </source>
</evidence>
<dbReference type="Proteomes" id="UP001251870">
    <property type="component" value="Unassembled WGS sequence"/>
</dbReference>
<keyword evidence="3" id="KW-1185">Reference proteome</keyword>
<protein>
    <submittedName>
        <fullName evidence="2">ECF transporter S component</fullName>
    </submittedName>
</protein>
<comment type="caution">
    <text evidence="2">The sequence shown here is derived from an EMBL/GenBank/DDBJ whole genome shotgun (WGS) entry which is preliminary data.</text>
</comment>
<dbReference type="RefSeq" id="WP_310548039.1">
    <property type="nucleotide sequence ID" value="NZ_JAVKGR010000004.1"/>
</dbReference>
<evidence type="ECO:0000313" key="2">
    <source>
        <dbReference type="EMBL" id="MDR8019044.1"/>
    </source>
</evidence>
<sequence length="220" mass="23702">MSTSAHRTTSPQTSPKTSPRRLRWSVSDIVVASTLAVACGVIFWGWNLSYHLVSNLFVAYPPAATLVHGMWLFPAVLGALIIRRPGAALYCEMVAAVVSALLGSQFGLTVLSSGFVQGLGAELIFLLFLYRRHTVDVAMLAGGLSGFFGGAVYHWVIPMYAFAPFETFVHIGCFALSGAVIAGLLTWWAVRGLARTSVLGPLASRHAHRESVTLLGARRR</sequence>
<keyword evidence="1" id="KW-1133">Transmembrane helix</keyword>
<feature type="transmembrane region" description="Helical" evidence="1">
    <location>
        <begin position="26"/>
        <end position="46"/>
    </location>
</feature>
<dbReference type="PIRSF" id="PIRSF037394">
    <property type="entry name" value="ABC_thiamine-permease_YkoE_prd"/>
    <property type="match status" value="1"/>
</dbReference>
<dbReference type="Pfam" id="PF09819">
    <property type="entry name" value="ABC_cobalt"/>
    <property type="match status" value="1"/>
</dbReference>
<feature type="transmembrane region" description="Helical" evidence="1">
    <location>
        <begin position="137"/>
        <end position="156"/>
    </location>
</feature>
<organism evidence="2 3">
    <name type="scientific">Nesterenkonia aerolata</name>
    <dbReference type="NCBI Taxonomy" id="3074079"/>
    <lineage>
        <taxon>Bacteria</taxon>
        <taxon>Bacillati</taxon>
        <taxon>Actinomycetota</taxon>
        <taxon>Actinomycetes</taxon>
        <taxon>Micrococcales</taxon>
        <taxon>Micrococcaceae</taxon>
        <taxon>Nesterenkonia</taxon>
    </lineage>
</organism>
<name>A0ABU2DRB4_9MICC</name>
<keyword evidence="1" id="KW-0472">Membrane</keyword>
<keyword evidence="1" id="KW-0812">Transmembrane</keyword>
<dbReference type="EMBL" id="JAVKGR010000004">
    <property type="protein sequence ID" value="MDR8019044.1"/>
    <property type="molecule type" value="Genomic_DNA"/>
</dbReference>
<gene>
    <name evidence="2" type="ORF">RIL96_05630</name>
</gene>
<feature type="transmembrane region" description="Helical" evidence="1">
    <location>
        <begin position="114"/>
        <end position="130"/>
    </location>
</feature>
<feature type="transmembrane region" description="Helical" evidence="1">
    <location>
        <begin position="89"/>
        <end position="108"/>
    </location>
</feature>
<feature type="transmembrane region" description="Helical" evidence="1">
    <location>
        <begin position="58"/>
        <end position="82"/>
    </location>
</feature>
<evidence type="ECO:0000256" key="1">
    <source>
        <dbReference type="SAM" id="Phobius"/>
    </source>
</evidence>
<feature type="transmembrane region" description="Helical" evidence="1">
    <location>
        <begin position="168"/>
        <end position="190"/>
    </location>
</feature>
<reference evidence="2 3" key="1">
    <citation type="submission" date="2023-09" db="EMBL/GenBank/DDBJ databases">
        <title>Description of three actinobacteria isolated from air of manufacturing shop in a pharmaceutical factory.</title>
        <authorList>
            <person name="Zhang D.-F."/>
        </authorList>
    </citation>
    <scope>NUCLEOTIDE SEQUENCE [LARGE SCALE GENOMIC DNA]</scope>
    <source>
        <strain evidence="2 3">LY-0111</strain>
    </source>
</reference>
<accession>A0ABU2DRB4</accession>